<keyword evidence="5 6" id="KW-0472">Membrane</keyword>
<dbReference type="Pfam" id="PF00854">
    <property type="entry name" value="PTR2"/>
    <property type="match status" value="1"/>
</dbReference>
<feature type="transmembrane region" description="Helical" evidence="6">
    <location>
        <begin position="186"/>
        <end position="208"/>
    </location>
</feature>
<evidence type="ECO:0000256" key="1">
    <source>
        <dbReference type="ARBA" id="ARBA00004141"/>
    </source>
</evidence>
<evidence type="ECO:0000256" key="5">
    <source>
        <dbReference type="ARBA" id="ARBA00023136"/>
    </source>
</evidence>
<comment type="caution">
    <text evidence="7">The sequence shown here is derived from an EMBL/GenBank/DDBJ whole genome shotgun (WGS) entry which is preliminary data.</text>
</comment>
<name>A0AAV1XMW4_LUPLU</name>
<dbReference type="GO" id="GO:0022857">
    <property type="term" value="F:transmembrane transporter activity"/>
    <property type="evidence" value="ECO:0007669"/>
    <property type="project" value="InterPro"/>
</dbReference>
<dbReference type="InterPro" id="IPR000109">
    <property type="entry name" value="POT_fam"/>
</dbReference>
<protein>
    <submittedName>
        <fullName evidence="7">Uncharacterized protein</fullName>
    </submittedName>
</protein>
<dbReference type="PANTHER" id="PTHR11654">
    <property type="entry name" value="OLIGOPEPTIDE TRANSPORTER-RELATED"/>
    <property type="match status" value="1"/>
</dbReference>
<proteinExistence type="inferred from homology"/>
<evidence type="ECO:0000256" key="4">
    <source>
        <dbReference type="ARBA" id="ARBA00022989"/>
    </source>
</evidence>
<feature type="transmembrane region" description="Helical" evidence="6">
    <location>
        <begin position="373"/>
        <end position="393"/>
    </location>
</feature>
<dbReference type="Gene3D" id="1.20.1250.20">
    <property type="entry name" value="MFS general substrate transporter like domains"/>
    <property type="match status" value="1"/>
</dbReference>
<dbReference type="Proteomes" id="UP001497480">
    <property type="component" value="Unassembled WGS sequence"/>
</dbReference>
<feature type="transmembrane region" description="Helical" evidence="6">
    <location>
        <begin position="454"/>
        <end position="476"/>
    </location>
</feature>
<comment type="subcellular location">
    <subcellularLocation>
        <location evidence="1">Membrane</location>
        <topology evidence="1">Multi-pass membrane protein</topology>
    </subcellularLocation>
</comment>
<keyword evidence="8" id="KW-1185">Reference proteome</keyword>
<sequence>MEIEKRINSSEEMVEKEELYNKKQHRQGGIRTLPFILANEVCDRFASAGFHGNLISYLTQELNMPLVAASNTLTNFGGTSSFTPLIGALIADSFAGRFWTISIASIIYELGLISITVSAILPHLRPPPCPTQLNCKEASSSQLWILYSSLLLTSLGSGGIRPCVVPFSADQFDMTKNGVKTRKWNLFNWYFFIMGFASLSALTIVVYIQDNMGWGLGLGIPSIAMLISIVAFVLGSPLYKHVKPEGSPLVRLAQVVVAALKKRKEALPNDSKLLYQNWELDAAISVEGKLLHTEQYKWLDKAAIVTETYDTSASPNLWKITTVHRVEELKSIIRMLPIWASGILLITSSSHLHSFVITQARTMDRHLSNSFQISPASMSIFSVLTMMTGVMLYERLFVPFARRFTGNPSGITCLQRMGVGFMLNIVATIVSALVEMKRKEVASKYNLLDDPKAIIPISVFWLVPQYCLHGVAEVFMSVGHLEFLFDQSPESMRSTATALYCITTAIGNYIGTLLVSLVHEYTGKERNWLPDRNLNRGKLDYYYFLVSGIQVINLIYFVICAWFYTYKPLEELIERNKEEDLEQANEKKLCANLNSKGGEKKEFTEG</sequence>
<dbReference type="GO" id="GO:0016020">
    <property type="term" value="C:membrane"/>
    <property type="evidence" value="ECO:0007669"/>
    <property type="project" value="UniProtKB-SubCell"/>
</dbReference>
<feature type="transmembrane region" description="Helical" evidence="6">
    <location>
        <begin position="214"/>
        <end position="234"/>
    </location>
</feature>
<evidence type="ECO:0000313" key="8">
    <source>
        <dbReference type="Proteomes" id="UP001497480"/>
    </source>
</evidence>
<feature type="transmembrane region" description="Helical" evidence="6">
    <location>
        <begin position="144"/>
        <end position="165"/>
    </location>
</feature>
<reference evidence="7 8" key="1">
    <citation type="submission" date="2024-03" db="EMBL/GenBank/DDBJ databases">
        <authorList>
            <person name="Martinez-Hernandez J."/>
        </authorList>
    </citation>
    <scope>NUCLEOTIDE SEQUENCE [LARGE SCALE GENOMIC DNA]</scope>
</reference>
<keyword evidence="4 6" id="KW-1133">Transmembrane helix</keyword>
<feature type="transmembrane region" description="Helical" evidence="6">
    <location>
        <begin position="541"/>
        <end position="565"/>
    </location>
</feature>
<evidence type="ECO:0000313" key="7">
    <source>
        <dbReference type="EMBL" id="CAL0322901.1"/>
    </source>
</evidence>
<dbReference type="SUPFAM" id="SSF103473">
    <property type="entry name" value="MFS general substrate transporter"/>
    <property type="match status" value="1"/>
</dbReference>
<dbReference type="EMBL" id="CAXHTB010000016">
    <property type="protein sequence ID" value="CAL0322901.1"/>
    <property type="molecule type" value="Genomic_DNA"/>
</dbReference>
<dbReference type="InterPro" id="IPR036259">
    <property type="entry name" value="MFS_trans_sf"/>
</dbReference>
<organism evidence="7 8">
    <name type="scientific">Lupinus luteus</name>
    <name type="common">European yellow lupine</name>
    <dbReference type="NCBI Taxonomy" id="3873"/>
    <lineage>
        <taxon>Eukaryota</taxon>
        <taxon>Viridiplantae</taxon>
        <taxon>Streptophyta</taxon>
        <taxon>Embryophyta</taxon>
        <taxon>Tracheophyta</taxon>
        <taxon>Spermatophyta</taxon>
        <taxon>Magnoliopsida</taxon>
        <taxon>eudicotyledons</taxon>
        <taxon>Gunneridae</taxon>
        <taxon>Pentapetalae</taxon>
        <taxon>rosids</taxon>
        <taxon>fabids</taxon>
        <taxon>Fabales</taxon>
        <taxon>Fabaceae</taxon>
        <taxon>Papilionoideae</taxon>
        <taxon>50 kb inversion clade</taxon>
        <taxon>genistoids sensu lato</taxon>
        <taxon>core genistoids</taxon>
        <taxon>Genisteae</taxon>
        <taxon>Lupinus</taxon>
    </lineage>
</organism>
<feature type="transmembrane region" description="Helical" evidence="6">
    <location>
        <begin position="497"/>
        <end position="521"/>
    </location>
</feature>
<evidence type="ECO:0000256" key="3">
    <source>
        <dbReference type="ARBA" id="ARBA00022692"/>
    </source>
</evidence>
<evidence type="ECO:0000256" key="2">
    <source>
        <dbReference type="ARBA" id="ARBA00005982"/>
    </source>
</evidence>
<feature type="transmembrane region" description="Helical" evidence="6">
    <location>
        <begin position="414"/>
        <end position="434"/>
    </location>
</feature>
<accession>A0AAV1XMW4</accession>
<comment type="similarity">
    <text evidence="2">Belongs to the major facilitator superfamily. Proton-dependent oligopeptide transporter (POT/PTR) (TC 2.A.17) family.</text>
</comment>
<dbReference type="AlphaFoldDB" id="A0AAV1XMW4"/>
<gene>
    <name evidence="7" type="ORF">LLUT_LOCUS23961</name>
</gene>
<feature type="transmembrane region" description="Helical" evidence="6">
    <location>
        <begin position="98"/>
        <end position="124"/>
    </location>
</feature>
<keyword evidence="3 6" id="KW-0812">Transmembrane</keyword>
<evidence type="ECO:0000256" key="6">
    <source>
        <dbReference type="SAM" id="Phobius"/>
    </source>
</evidence>